<evidence type="ECO:0000313" key="3">
    <source>
        <dbReference type="EMBL" id="KAK8095640.1"/>
    </source>
</evidence>
<keyword evidence="4" id="KW-1185">Reference proteome</keyword>
<feature type="transmembrane region" description="Helical" evidence="2">
    <location>
        <begin position="335"/>
        <end position="357"/>
    </location>
</feature>
<feature type="transmembrane region" description="Helical" evidence="2">
    <location>
        <begin position="180"/>
        <end position="202"/>
    </location>
</feature>
<keyword evidence="2" id="KW-1133">Transmembrane helix</keyword>
<organism evidence="3 4">
    <name type="scientific">Apiospora kogelbergensis</name>
    <dbReference type="NCBI Taxonomy" id="1337665"/>
    <lineage>
        <taxon>Eukaryota</taxon>
        <taxon>Fungi</taxon>
        <taxon>Dikarya</taxon>
        <taxon>Ascomycota</taxon>
        <taxon>Pezizomycotina</taxon>
        <taxon>Sordariomycetes</taxon>
        <taxon>Xylariomycetidae</taxon>
        <taxon>Amphisphaeriales</taxon>
        <taxon>Apiosporaceae</taxon>
        <taxon>Apiospora</taxon>
    </lineage>
</organism>
<dbReference type="AlphaFoldDB" id="A0AAW0Q7Y0"/>
<accession>A0AAW0Q7Y0</accession>
<feature type="transmembrane region" description="Helical" evidence="2">
    <location>
        <begin position="615"/>
        <end position="635"/>
    </location>
</feature>
<reference evidence="3 4" key="1">
    <citation type="submission" date="2023-01" db="EMBL/GenBank/DDBJ databases">
        <title>Analysis of 21 Apiospora genomes using comparative genomics revels a genus with tremendous synthesis potential of carbohydrate active enzymes and secondary metabolites.</title>
        <authorList>
            <person name="Sorensen T."/>
        </authorList>
    </citation>
    <scope>NUCLEOTIDE SEQUENCE [LARGE SCALE GENOMIC DNA]</scope>
    <source>
        <strain evidence="3 4">CBS 117206</strain>
    </source>
</reference>
<evidence type="ECO:0000256" key="1">
    <source>
        <dbReference type="SAM" id="MobiDB-lite"/>
    </source>
</evidence>
<evidence type="ECO:0008006" key="5">
    <source>
        <dbReference type="Google" id="ProtNLM"/>
    </source>
</evidence>
<dbReference type="Proteomes" id="UP001392437">
    <property type="component" value="Unassembled WGS sequence"/>
</dbReference>
<feature type="transmembrane region" description="Helical" evidence="2">
    <location>
        <begin position="369"/>
        <end position="393"/>
    </location>
</feature>
<evidence type="ECO:0000256" key="2">
    <source>
        <dbReference type="SAM" id="Phobius"/>
    </source>
</evidence>
<name>A0AAW0Q7Y0_9PEZI</name>
<feature type="transmembrane region" description="Helical" evidence="2">
    <location>
        <begin position="688"/>
        <end position="709"/>
    </location>
</feature>
<comment type="caution">
    <text evidence="3">The sequence shown here is derived from an EMBL/GenBank/DDBJ whole genome shotgun (WGS) entry which is preliminary data.</text>
</comment>
<sequence>MASLSVGDLIPQLANLPFYFPSSRALQLGGQNFTHCCLRAVNESLTVKNNNLTFTNSSFFLPDTTPALLQAATDNYQFPCGAEWNGDAAGAPVVQVPYTWCTAQCPGWEISHFNKLSQWIGPLVQFILPSLAFCLNIPRARKLAVPDFVFRARPHELLGLATYWLRFLGAMLLMTLDTTIWLSICFAFAGPMLMSAMCEFVLDRKVLEFLRPPSYRSKTGAGRPVVPAKVRAQLLLAVVVGNVRISTTGFVVRRQGSYASAASGIGFNDTSGAVMGDVEAEAVGSPQGQQQLVDDTWDRIMVMIDEYEELKERGSQQVGVVSLPTKLKALLNSQASFGSTIGAPVLFFVGGFIYTVIDIQNSLGDNDSAHALAFGMWWMTIPYLATISCAMLASNSSSVLQGIVYDGGDSRAGPTSPTRPAPGFWGDIKVRFQNHSVVKRILHHFRGYELIEHTYEGRFQTVTLWNRGLNKRRWVHEAIKEYTREYASTTASGTAVTSPTTNNTNTRDEGAVANGLSTPPTLAFITPDELRDGLRLRLGDLWNMFWGTAFLLLVPSTLAFLTSYNTPRKVLSCRTITYLMYAASQACAVGLWAWEARLKVRYGARWSETPSREKALNWWSQALVGFVGVFAAVGGTLMQLLGVYRACACRALTVGQIAASQWLWPTDPDAIVVLSTNTEDSILAAQEWWTVTGTAAVVVLGVVCAMAWWHQRRLRKLFWEEAESLETDWITTTTAVTSSRGVETSVVAATVVQQPNSSPSELTAPKKELG</sequence>
<evidence type="ECO:0000313" key="4">
    <source>
        <dbReference type="Proteomes" id="UP001392437"/>
    </source>
</evidence>
<protein>
    <recommendedName>
        <fullName evidence="5">Transmembrane protein</fullName>
    </recommendedName>
</protein>
<keyword evidence="2" id="KW-0812">Transmembrane</keyword>
<feature type="compositionally biased region" description="Low complexity" evidence="1">
    <location>
        <begin position="490"/>
        <end position="501"/>
    </location>
</feature>
<keyword evidence="2" id="KW-0472">Membrane</keyword>
<dbReference type="EMBL" id="JAQQWP010000011">
    <property type="protein sequence ID" value="KAK8095640.1"/>
    <property type="molecule type" value="Genomic_DNA"/>
</dbReference>
<feature type="transmembrane region" description="Helical" evidence="2">
    <location>
        <begin position="576"/>
        <end position="594"/>
    </location>
</feature>
<feature type="transmembrane region" description="Helical" evidence="2">
    <location>
        <begin position="541"/>
        <end position="564"/>
    </location>
</feature>
<gene>
    <name evidence="3" type="ORF">PG999_013662</name>
</gene>
<feature type="region of interest" description="Disordered" evidence="1">
    <location>
        <begin position="490"/>
        <end position="512"/>
    </location>
</feature>
<proteinExistence type="predicted"/>